<organism evidence="2 3">
    <name type="scientific">Botryotinia narcissicola</name>
    <dbReference type="NCBI Taxonomy" id="278944"/>
    <lineage>
        <taxon>Eukaryota</taxon>
        <taxon>Fungi</taxon>
        <taxon>Dikarya</taxon>
        <taxon>Ascomycota</taxon>
        <taxon>Pezizomycotina</taxon>
        <taxon>Leotiomycetes</taxon>
        <taxon>Helotiales</taxon>
        <taxon>Sclerotiniaceae</taxon>
        <taxon>Botryotinia</taxon>
    </lineage>
</organism>
<name>A0A4Z1I5L9_9HELO</name>
<dbReference type="OrthoDB" id="660759at2759"/>
<reference evidence="2 3" key="1">
    <citation type="submission" date="2017-12" db="EMBL/GenBank/DDBJ databases">
        <title>Comparative genomics of Botrytis spp.</title>
        <authorList>
            <person name="Valero-Jimenez C.A."/>
            <person name="Tapia P."/>
            <person name="Veloso J."/>
            <person name="Silva-Moreno E."/>
            <person name="Staats M."/>
            <person name="Valdes J.H."/>
            <person name="Van Kan J.A.L."/>
        </authorList>
    </citation>
    <scope>NUCLEOTIDE SEQUENCE [LARGE SCALE GENOMIC DNA]</scope>
    <source>
        <strain evidence="2 3">MUCL2120</strain>
    </source>
</reference>
<sequence>MDPRFNAIPRIMGHDDGPVDVHEPTDISATPSVYRDLFQIYCVDPIFQSRPSKQAVDLDLGDYPNNLLDLVSGQLFPNGF</sequence>
<dbReference type="EMBL" id="PQXJ01000232">
    <property type="protein sequence ID" value="TGO55994.1"/>
    <property type="molecule type" value="Genomic_DNA"/>
</dbReference>
<protein>
    <submittedName>
        <fullName evidence="2">Uncharacterized protein</fullName>
    </submittedName>
</protein>
<feature type="compositionally biased region" description="Basic and acidic residues" evidence="1">
    <location>
        <begin position="12"/>
        <end position="21"/>
    </location>
</feature>
<evidence type="ECO:0000256" key="1">
    <source>
        <dbReference type="SAM" id="MobiDB-lite"/>
    </source>
</evidence>
<accession>A0A4Z1I5L9</accession>
<evidence type="ECO:0000313" key="2">
    <source>
        <dbReference type="EMBL" id="TGO55994.1"/>
    </source>
</evidence>
<dbReference type="AlphaFoldDB" id="A0A4Z1I5L9"/>
<dbReference type="Proteomes" id="UP000297452">
    <property type="component" value="Unassembled WGS sequence"/>
</dbReference>
<gene>
    <name evidence="2" type="ORF">BOTNAR_0232g00020</name>
</gene>
<proteinExistence type="predicted"/>
<comment type="caution">
    <text evidence="2">The sequence shown here is derived from an EMBL/GenBank/DDBJ whole genome shotgun (WGS) entry which is preliminary data.</text>
</comment>
<keyword evidence="3" id="KW-1185">Reference proteome</keyword>
<evidence type="ECO:0000313" key="3">
    <source>
        <dbReference type="Proteomes" id="UP000297452"/>
    </source>
</evidence>
<feature type="region of interest" description="Disordered" evidence="1">
    <location>
        <begin position="1"/>
        <end position="21"/>
    </location>
</feature>